<sequence>MPAVATARELAPLLGTTEASLAQDRYHRCGIPYVKYGRRVRYLRADVARYLAAHRTENLQEDGKGENAAE</sequence>
<reference evidence="1 2" key="1">
    <citation type="submission" date="2017-03" db="EMBL/GenBank/DDBJ databases">
        <title>Genomic insights into Mycobacterium simiae human colonization.</title>
        <authorList>
            <person name="Steffani J.L."/>
            <person name="Brunck M.E."/>
            <person name="Cruz E."/>
            <person name="Montiel R."/>
            <person name="Barona F."/>
        </authorList>
    </citation>
    <scope>NUCLEOTIDE SEQUENCE [LARGE SCALE GENOMIC DNA]</scope>
    <source>
        <strain evidence="1 2">MsiGto</strain>
    </source>
</reference>
<comment type="caution">
    <text evidence="1">The sequence shown here is derived from an EMBL/GenBank/DDBJ whole genome shotgun (WGS) entry which is preliminary data.</text>
</comment>
<evidence type="ECO:0000313" key="2">
    <source>
        <dbReference type="Proteomes" id="UP000193040"/>
    </source>
</evidence>
<gene>
    <name evidence="1" type="ORF">B5M45_30890</name>
</gene>
<dbReference type="InterPro" id="IPR009061">
    <property type="entry name" value="DNA-bd_dom_put_sf"/>
</dbReference>
<evidence type="ECO:0008006" key="3">
    <source>
        <dbReference type="Google" id="ProtNLM"/>
    </source>
</evidence>
<protein>
    <recommendedName>
        <fullName evidence="3">Helix-turn-helix domain-containing protein</fullName>
    </recommendedName>
</protein>
<dbReference type="EMBL" id="MZZM01000046">
    <property type="protein sequence ID" value="ORJ52630.1"/>
    <property type="molecule type" value="Genomic_DNA"/>
</dbReference>
<organism evidence="1 2">
    <name type="scientific">Mycobacterium simiae</name>
    <name type="common">Mycobacterium habana</name>
    <dbReference type="NCBI Taxonomy" id="1784"/>
    <lineage>
        <taxon>Bacteria</taxon>
        <taxon>Bacillati</taxon>
        <taxon>Actinomycetota</taxon>
        <taxon>Actinomycetes</taxon>
        <taxon>Mycobacteriales</taxon>
        <taxon>Mycobacteriaceae</taxon>
        <taxon>Mycobacterium</taxon>
        <taxon>Mycobacterium simiae complex</taxon>
    </lineage>
</organism>
<dbReference type="AlphaFoldDB" id="A0A1X0XIA3"/>
<keyword evidence="2" id="KW-1185">Reference proteome</keyword>
<proteinExistence type="predicted"/>
<accession>A0A1X0XIA3</accession>
<dbReference type="SUPFAM" id="SSF46955">
    <property type="entry name" value="Putative DNA-binding domain"/>
    <property type="match status" value="1"/>
</dbReference>
<name>A0A1X0XIA3_MYCSI</name>
<evidence type="ECO:0000313" key="1">
    <source>
        <dbReference type="EMBL" id="ORJ52630.1"/>
    </source>
</evidence>
<dbReference type="Proteomes" id="UP000193040">
    <property type="component" value="Unassembled WGS sequence"/>
</dbReference>